<gene>
    <name evidence="1" type="ORF">B0T16DRAFT_235092</name>
</gene>
<organism evidence="1 2">
    <name type="scientific">Cercophora newfieldiana</name>
    <dbReference type="NCBI Taxonomy" id="92897"/>
    <lineage>
        <taxon>Eukaryota</taxon>
        <taxon>Fungi</taxon>
        <taxon>Dikarya</taxon>
        <taxon>Ascomycota</taxon>
        <taxon>Pezizomycotina</taxon>
        <taxon>Sordariomycetes</taxon>
        <taxon>Sordariomycetidae</taxon>
        <taxon>Sordariales</taxon>
        <taxon>Lasiosphaeriaceae</taxon>
        <taxon>Cercophora</taxon>
    </lineage>
</organism>
<name>A0AA39XRM9_9PEZI</name>
<accession>A0AA39XRM9</accession>
<evidence type="ECO:0000313" key="1">
    <source>
        <dbReference type="EMBL" id="KAK0638956.1"/>
    </source>
</evidence>
<dbReference type="AlphaFoldDB" id="A0AA39XRM9"/>
<dbReference type="Proteomes" id="UP001174936">
    <property type="component" value="Unassembled WGS sequence"/>
</dbReference>
<sequence>MLAKLSRGLPRMLWCRAIREISPADAESKSEDGLENSCRFDGLTDLTRPGCDRAADGVSTTPPPALFVGRSPAVIGHWGSMLAEAEGSGAWVFGRGPPHAGSTANSLLSTSTGLRPFSSRVSSIWYSCGTYSRRIFSHPPQSRINHEAHPCPVQNLRNWRDDHLDPPHQSTLNFSSTIIRDFWNTPRGHQTLEPGRVGSSRMGRLLPGYFQRQLANVFRSRIWGQG</sequence>
<dbReference type="EMBL" id="JAULSV010000007">
    <property type="protein sequence ID" value="KAK0638956.1"/>
    <property type="molecule type" value="Genomic_DNA"/>
</dbReference>
<protein>
    <submittedName>
        <fullName evidence="1">Uncharacterized protein</fullName>
    </submittedName>
</protein>
<reference evidence="1" key="1">
    <citation type="submission" date="2023-06" db="EMBL/GenBank/DDBJ databases">
        <title>Genome-scale phylogeny and comparative genomics of the fungal order Sordariales.</title>
        <authorList>
            <consortium name="Lawrence Berkeley National Laboratory"/>
            <person name="Hensen N."/>
            <person name="Bonometti L."/>
            <person name="Westerberg I."/>
            <person name="Brannstrom I.O."/>
            <person name="Guillou S."/>
            <person name="Cros-Aarteil S."/>
            <person name="Calhoun S."/>
            <person name="Haridas S."/>
            <person name="Kuo A."/>
            <person name="Mondo S."/>
            <person name="Pangilinan J."/>
            <person name="Riley R."/>
            <person name="Labutti K."/>
            <person name="Andreopoulos B."/>
            <person name="Lipzen A."/>
            <person name="Chen C."/>
            <person name="Yanf M."/>
            <person name="Daum C."/>
            <person name="Ng V."/>
            <person name="Clum A."/>
            <person name="Steindorff A."/>
            <person name="Ohm R."/>
            <person name="Martin F."/>
            <person name="Silar P."/>
            <person name="Natvig D."/>
            <person name="Lalanne C."/>
            <person name="Gautier V."/>
            <person name="Ament-Velasquez S.L."/>
            <person name="Kruys A."/>
            <person name="Hutchinson M.I."/>
            <person name="Powell A.J."/>
            <person name="Barry K."/>
            <person name="Miller A.N."/>
            <person name="Grigoriev I.V."/>
            <person name="Debuchy R."/>
            <person name="Gladieux P."/>
            <person name="Thoren M.H."/>
            <person name="Johannesson H."/>
        </authorList>
    </citation>
    <scope>NUCLEOTIDE SEQUENCE</scope>
    <source>
        <strain evidence="1">SMH2532-1</strain>
    </source>
</reference>
<proteinExistence type="predicted"/>
<keyword evidence="2" id="KW-1185">Reference proteome</keyword>
<comment type="caution">
    <text evidence="1">The sequence shown here is derived from an EMBL/GenBank/DDBJ whole genome shotgun (WGS) entry which is preliminary data.</text>
</comment>
<evidence type="ECO:0000313" key="2">
    <source>
        <dbReference type="Proteomes" id="UP001174936"/>
    </source>
</evidence>